<feature type="disulfide bond" evidence="28">
    <location>
        <begin position="351"/>
        <end position="360"/>
    </location>
</feature>
<comment type="subcellular location">
    <subcellularLocation>
        <location evidence="2">Cell membrane</location>
        <topology evidence="2">Single-pass type I membrane protein</topology>
    </subcellularLocation>
    <subcellularLocation>
        <location evidence="1">Nucleus</location>
    </subcellularLocation>
    <subcellularLocation>
        <location evidence="3">Secreted</location>
    </subcellularLocation>
</comment>
<dbReference type="InterPro" id="IPR002110">
    <property type="entry name" value="Ankyrin_rpt"/>
</dbReference>
<dbReference type="GO" id="GO:0007219">
    <property type="term" value="P:Notch signaling pathway"/>
    <property type="evidence" value="ECO:0007669"/>
    <property type="project" value="UniProtKB-KW"/>
</dbReference>
<feature type="disulfide bond" evidence="28">
    <location>
        <begin position="947"/>
        <end position="956"/>
    </location>
</feature>
<dbReference type="SUPFAM" id="SSF57196">
    <property type="entry name" value="EGF/Laminin"/>
    <property type="match status" value="15"/>
</dbReference>
<feature type="disulfide bond" evidence="28">
    <location>
        <begin position="313"/>
        <end position="322"/>
    </location>
</feature>
<dbReference type="EMBL" id="JN982705">
    <property type="protein sequence ID" value="AEW42991.1"/>
    <property type="molecule type" value="mRNA"/>
</dbReference>
<keyword evidence="8" id="KW-0964">Secreted</keyword>
<feature type="domain" description="EGF-like" evidence="30">
    <location>
        <begin position="921"/>
        <end position="957"/>
    </location>
</feature>
<dbReference type="GO" id="GO:0019904">
    <property type="term" value="F:protein domain specific binding"/>
    <property type="evidence" value="ECO:0007669"/>
    <property type="project" value="UniProtKB-ARBA"/>
</dbReference>
<feature type="disulfide bond" evidence="28">
    <location>
        <begin position="794"/>
        <end position="803"/>
    </location>
</feature>
<gene>
    <name evidence="32" type="primary">notch</name>
</gene>
<evidence type="ECO:0000256" key="1">
    <source>
        <dbReference type="ARBA" id="ARBA00004123"/>
    </source>
</evidence>
<feature type="domain" description="EGF-like" evidence="30">
    <location>
        <begin position="653"/>
        <end position="691"/>
    </location>
</feature>
<dbReference type="GO" id="GO:0050793">
    <property type="term" value="P:regulation of developmental process"/>
    <property type="evidence" value="ECO:0007669"/>
    <property type="project" value="InterPro"/>
</dbReference>
<dbReference type="FunFam" id="2.10.25.10:FF:000004">
    <property type="entry name" value="Neurogenic locus notch 1"/>
    <property type="match status" value="7"/>
</dbReference>
<evidence type="ECO:0000256" key="28">
    <source>
        <dbReference type="PROSITE-ProRule" id="PRU00076"/>
    </source>
</evidence>
<feature type="domain" description="EGF-like" evidence="30">
    <location>
        <begin position="536"/>
        <end position="572"/>
    </location>
</feature>
<evidence type="ECO:0000256" key="3">
    <source>
        <dbReference type="ARBA" id="ARBA00004613"/>
    </source>
</evidence>
<evidence type="ECO:0000256" key="29">
    <source>
        <dbReference type="SAM" id="MobiDB-lite"/>
    </source>
</evidence>
<evidence type="ECO:0000256" key="10">
    <source>
        <dbReference type="ARBA" id="ARBA00022692"/>
    </source>
</evidence>
<feature type="disulfide bond" evidence="26">
    <location>
        <begin position="25"/>
        <end position="40"/>
    </location>
</feature>
<evidence type="ECO:0000256" key="4">
    <source>
        <dbReference type="ARBA" id="ARBA00005847"/>
    </source>
</evidence>
<dbReference type="FunFam" id="2.10.25.10:FF:000472">
    <property type="entry name" value="Uncharacterized protein, isoform A"/>
    <property type="match status" value="2"/>
</dbReference>
<keyword evidence="9 28" id="KW-0245">EGF-like domain</keyword>
<dbReference type="SMART" id="SM00181">
    <property type="entry name" value="EGF"/>
    <property type="match status" value="24"/>
</dbReference>
<keyword evidence="6" id="KW-0217">Developmental protein</keyword>
<dbReference type="GO" id="GO:0005886">
    <property type="term" value="C:plasma membrane"/>
    <property type="evidence" value="ECO:0007669"/>
    <property type="project" value="UniProtKB-SubCell"/>
</dbReference>
<feature type="repeat" description="ANK" evidence="27">
    <location>
        <begin position="1518"/>
        <end position="1550"/>
    </location>
</feature>
<dbReference type="FunFam" id="2.10.25.10:FF:000125">
    <property type="entry name" value="Neurogenic locus notch protein-like"/>
    <property type="match status" value="1"/>
</dbReference>
<dbReference type="Pfam" id="PF12661">
    <property type="entry name" value="hEGF"/>
    <property type="match status" value="3"/>
</dbReference>
<feature type="domain" description="LNR" evidence="31">
    <location>
        <begin position="1004"/>
        <end position="1049"/>
    </location>
</feature>
<keyword evidence="10" id="KW-0812">Transmembrane</keyword>
<dbReference type="GO" id="GO:0009952">
    <property type="term" value="P:anterior/posterior pattern specification"/>
    <property type="evidence" value="ECO:0007669"/>
    <property type="project" value="UniProtKB-ARBA"/>
</dbReference>
<evidence type="ECO:0000256" key="7">
    <source>
        <dbReference type="ARBA" id="ARBA00022475"/>
    </source>
</evidence>
<dbReference type="SUPFAM" id="SSF57184">
    <property type="entry name" value="Growth factor receptor domain"/>
    <property type="match status" value="3"/>
</dbReference>
<feature type="non-terminal residue" evidence="32">
    <location>
        <position position="1"/>
    </location>
</feature>
<feature type="region of interest" description="Disordered" evidence="29">
    <location>
        <begin position="1255"/>
        <end position="1300"/>
    </location>
</feature>
<evidence type="ECO:0000256" key="9">
    <source>
        <dbReference type="ARBA" id="ARBA00022536"/>
    </source>
</evidence>
<feature type="disulfide bond" evidence="28">
    <location>
        <begin position="735"/>
        <end position="745"/>
    </location>
</feature>
<dbReference type="InterPro" id="IPR001881">
    <property type="entry name" value="EGF-like_Ca-bd_dom"/>
</dbReference>
<dbReference type="Pfam" id="PF00008">
    <property type="entry name" value="EGF"/>
    <property type="match status" value="19"/>
</dbReference>
<dbReference type="GO" id="GO:0048863">
    <property type="term" value="P:stem cell differentiation"/>
    <property type="evidence" value="ECO:0007669"/>
    <property type="project" value="UniProtKB-ARBA"/>
</dbReference>
<dbReference type="SMART" id="SM01339">
    <property type="entry name" value="NODP"/>
    <property type="match status" value="1"/>
</dbReference>
<dbReference type="SMART" id="SM01334">
    <property type="entry name" value="DUF3454"/>
    <property type="match status" value="1"/>
</dbReference>
<feature type="disulfide bond" evidence="28">
    <location>
        <begin position="756"/>
        <end position="765"/>
    </location>
</feature>
<evidence type="ECO:0000256" key="19">
    <source>
        <dbReference type="ARBA" id="ARBA00023157"/>
    </source>
</evidence>
<feature type="disulfide bond" evidence="26">
    <location>
        <begin position="2"/>
        <end position="11"/>
    </location>
</feature>
<dbReference type="InterPro" id="IPR010660">
    <property type="entry name" value="Notch_NOD_dom"/>
</dbReference>
<dbReference type="InterPro" id="IPR018097">
    <property type="entry name" value="EGF_Ca-bd_CS"/>
</dbReference>
<evidence type="ECO:0000256" key="22">
    <source>
        <dbReference type="ARBA" id="ARBA00023170"/>
    </source>
</evidence>
<evidence type="ECO:0000256" key="18">
    <source>
        <dbReference type="ARBA" id="ARBA00023136"/>
    </source>
</evidence>
<feature type="repeat" description="ANK" evidence="27">
    <location>
        <begin position="1551"/>
        <end position="1583"/>
    </location>
</feature>
<dbReference type="FunFam" id="2.10.25.10:FF:000146">
    <property type="entry name" value="Putative neurogenic locus notch"/>
    <property type="match status" value="1"/>
</dbReference>
<feature type="domain" description="EGF-like" evidence="30">
    <location>
        <begin position="883"/>
        <end position="919"/>
    </location>
</feature>
<feature type="domain" description="EGF-like" evidence="30">
    <location>
        <begin position="460"/>
        <end position="497"/>
    </location>
</feature>
<feature type="compositionally biased region" description="Polar residues" evidence="29">
    <location>
        <begin position="1698"/>
        <end position="1709"/>
    </location>
</feature>
<feature type="domain" description="EGF-like" evidence="30">
    <location>
        <begin position="174"/>
        <end position="209"/>
    </location>
</feature>
<dbReference type="PRINTS" id="PR01983">
    <property type="entry name" value="NOTCH"/>
</dbReference>
<dbReference type="FunFam" id="2.10.25.10:FF:000279">
    <property type="entry name" value="Neurogenic locus notch 1"/>
    <property type="match status" value="1"/>
</dbReference>
<dbReference type="FunFam" id="2.10.25.10:FF:000080">
    <property type="entry name" value="Neurogenic locus notch 1"/>
    <property type="match status" value="1"/>
</dbReference>
<dbReference type="PROSITE" id="PS50258">
    <property type="entry name" value="LNR"/>
    <property type="match status" value="2"/>
</dbReference>
<dbReference type="PANTHER" id="PTHR45836:SF23">
    <property type="entry name" value="NEUROGENIC LOCUS NOTCH HOMOLOG PROTEIN 1"/>
    <property type="match status" value="1"/>
</dbReference>
<reference evidence="32" key="1">
    <citation type="journal article" date="2012" name="Dev. Biol.">
        <title>Functional roles of Notch signaling in the cnidarian Nematostella vectensis.</title>
        <authorList>
            <person name="Marlow H."/>
            <person name="Roettinger E."/>
            <person name="Boekhout M."/>
            <person name="Martindale M.Q."/>
        </authorList>
    </citation>
    <scope>NUCLEOTIDE SEQUENCE</scope>
</reference>
<dbReference type="Pfam" id="PF06816">
    <property type="entry name" value="NOD"/>
    <property type="match status" value="1"/>
</dbReference>
<dbReference type="PROSITE" id="PS50297">
    <property type="entry name" value="ANK_REP_REGION"/>
    <property type="match status" value="3"/>
</dbReference>
<dbReference type="InterPro" id="IPR049883">
    <property type="entry name" value="NOTCH1_EGF-like"/>
</dbReference>
<feature type="non-terminal residue" evidence="32">
    <location>
        <position position="1977"/>
    </location>
</feature>
<comment type="caution">
    <text evidence="28">Lacks conserved residue(s) required for the propagation of feature annotation.</text>
</comment>
<feature type="domain" description="EGF-like" evidence="30">
    <location>
        <begin position="768"/>
        <end position="804"/>
    </location>
</feature>
<dbReference type="PRINTS" id="PR00010">
    <property type="entry name" value="EGFBLOOD"/>
</dbReference>
<evidence type="ECO:0000256" key="26">
    <source>
        <dbReference type="PIRSR" id="PIRSR002279-2"/>
    </source>
</evidence>
<evidence type="ECO:0000256" key="21">
    <source>
        <dbReference type="ARBA" id="ARBA00023163"/>
    </source>
</evidence>
<dbReference type="SMART" id="SM01338">
    <property type="entry name" value="NOD"/>
    <property type="match status" value="1"/>
</dbReference>
<keyword evidence="15" id="KW-1133">Transmembrane helix</keyword>
<feature type="disulfide bond" evidence="28">
    <location>
        <begin position="872"/>
        <end position="881"/>
    </location>
</feature>
<feature type="disulfide bond" evidence="28">
    <location>
        <begin position="719"/>
        <end position="728"/>
    </location>
</feature>
<feature type="disulfide bond" evidence="28">
    <location>
        <begin position="275"/>
        <end position="284"/>
    </location>
</feature>
<feature type="domain" description="EGF-like" evidence="30">
    <location>
        <begin position="574"/>
        <end position="610"/>
    </location>
</feature>
<dbReference type="GO" id="GO:0005576">
    <property type="term" value="C:extracellular region"/>
    <property type="evidence" value="ECO:0007669"/>
    <property type="project" value="UniProtKB-SubCell"/>
</dbReference>
<dbReference type="InterPro" id="IPR024600">
    <property type="entry name" value="Notch_C"/>
</dbReference>
<feature type="disulfide bond" evidence="28">
    <location>
        <begin position="524"/>
        <end position="533"/>
    </location>
</feature>
<dbReference type="InterPro" id="IPR000800">
    <property type="entry name" value="Notch_dom"/>
</dbReference>
<keyword evidence="22" id="KW-0675">Receptor</keyword>
<dbReference type="Gene3D" id="2.10.25.10">
    <property type="entry name" value="Laminin"/>
    <property type="match status" value="24"/>
</dbReference>
<comment type="similarity">
    <text evidence="5">Belongs to the EGF domain peptide family.</text>
</comment>
<feature type="compositionally biased region" description="Low complexity" evidence="29">
    <location>
        <begin position="1964"/>
        <end position="1977"/>
    </location>
</feature>
<dbReference type="SMART" id="SM00179">
    <property type="entry name" value="EGF_CA"/>
    <property type="match status" value="24"/>
</dbReference>
<dbReference type="FunFam" id="2.10.25.10:FF:000031">
    <property type="entry name" value="neurogenic locus notch homolog protein 3"/>
    <property type="match status" value="1"/>
</dbReference>
<feature type="domain" description="EGF-like" evidence="30">
    <location>
        <begin position="95"/>
        <end position="132"/>
    </location>
</feature>
<dbReference type="PROSITE" id="PS01186">
    <property type="entry name" value="EGF_2"/>
    <property type="match status" value="20"/>
</dbReference>
<dbReference type="Gene3D" id="3.30.300.320">
    <property type="match status" value="1"/>
</dbReference>
<dbReference type="Pfam" id="PF07684">
    <property type="entry name" value="NODP"/>
    <property type="match status" value="1"/>
</dbReference>
<feature type="disulfide bond" evidence="26">
    <location>
        <begin position="67"/>
        <end position="82"/>
    </location>
</feature>
<dbReference type="InterPro" id="IPR009030">
    <property type="entry name" value="Growth_fac_rcpt_cys_sf"/>
</dbReference>
<feature type="domain" description="EGF-like" evidence="30">
    <location>
        <begin position="731"/>
        <end position="766"/>
    </location>
</feature>
<keyword evidence="12" id="KW-0677">Repeat</keyword>
<dbReference type="SUPFAM" id="SSF90193">
    <property type="entry name" value="Notch domain"/>
    <property type="match status" value="3"/>
</dbReference>
<feature type="region of interest" description="Disordered" evidence="29">
    <location>
        <begin position="1926"/>
        <end position="1977"/>
    </location>
</feature>
<dbReference type="Pfam" id="PF07645">
    <property type="entry name" value="EGF_CA"/>
    <property type="match status" value="2"/>
</dbReference>
<evidence type="ECO:0000256" key="5">
    <source>
        <dbReference type="ARBA" id="ARBA00006373"/>
    </source>
</evidence>
<feature type="repeat" description="ANK" evidence="27">
    <location>
        <begin position="1418"/>
        <end position="1450"/>
    </location>
</feature>
<dbReference type="GO" id="GO:0005509">
    <property type="term" value="F:calcium ion binding"/>
    <property type="evidence" value="ECO:0007669"/>
    <property type="project" value="InterPro"/>
</dbReference>
<feature type="disulfide bond" evidence="28">
    <location>
        <begin position="487"/>
        <end position="496"/>
    </location>
</feature>
<feature type="disulfide bond" evidence="26">
    <location>
        <begin position="58"/>
        <end position="73"/>
    </location>
</feature>
<feature type="compositionally biased region" description="Basic and acidic residues" evidence="29">
    <location>
        <begin position="1260"/>
        <end position="1270"/>
    </location>
</feature>
<dbReference type="Gene3D" id="3.30.70.3310">
    <property type="match status" value="1"/>
</dbReference>
<keyword evidence="21" id="KW-0804">Transcription</keyword>
<dbReference type="FunFam" id="2.10.25.10:FF:000122">
    <property type="entry name" value="Protein crumbs homolog 2"/>
    <property type="match status" value="4"/>
</dbReference>
<feature type="domain" description="LNR" evidence="31">
    <location>
        <begin position="964"/>
        <end position="1003"/>
    </location>
</feature>
<dbReference type="PROSITE" id="PS01187">
    <property type="entry name" value="EGF_CA"/>
    <property type="match status" value="6"/>
</dbReference>
<dbReference type="CDD" id="cd00054">
    <property type="entry name" value="EGF_CA"/>
    <property type="match status" value="21"/>
</dbReference>
<feature type="disulfide bond" evidence="28">
    <location>
        <begin position="681"/>
        <end position="690"/>
    </location>
</feature>
<keyword evidence="14" id="KW-0914">Notch signaling pathway</keyword>
<dbReference type="SMART" id="SM00004">
    <property type="entry name" value="NL"/>
    <property type="match status" value="3"/>
</dbReference>
<feature type="domain" description="EGF-like" evidence="30">
    <location>
        <begin position="211"/>
        <end position="247"/>
    </location>
</feature>
<feature type="domain" description="EGF-like" evidence="30">
    <location>
        <begin position="693"/>
        <end position="729"/>
    </location>
</feature>
<feature type="binding site" evidence="25">
    <location>
        <position position="54"/>
    </location>
    <ligand>
        <name>Ca(2+)</name>
        <dbReference type="ChEBI" id="CHEBI:29108"/>
        <label>3</label>
    </ligand>
</feature>
<dbReference type="FunFam" id="2.10.25.10:FF:000117">
    <property type="entry name" value="Delta-like protein"/>
    <property type="match status" value="1"/>
</dbReference>
<evidence type="ECO:0000256" key="27">
    <source>
        <dbReference type="PROSITE-ProRule" id="PRU00023"/>
    </source>
</evidence>
<feature type="compositionally biased region" description="Polar residues" evidence="29">
    <location>
        <begin position="1655"/>
        <end position="1678"/>
    </location>
</feature>
<protein>
    <submittedName>
        <fullName evidence="32">Notch</fullName>
    </submittedName>
</protein>
<dbReference type="Pfam" id="PF00066">
    <property type="entry name" value="Notch"/>
    <property type="match status" value="3"/>
</dbReference>
<feature type="disulfide bond" evidence="26 28">
    <location>
        <begin position="42"/>
        <end position="51"/>
    </location>
</feature>
<evidence type="ECO:0000259" key="30">
    <source>
        <dbReference type="PROSITE" id="PS50026"/>
    </source>
</evidence>
<keyword evidence="17 27" id="KW-0040">ANK repeat</keyword>
<keyword evidence="24" id="KW-0539">Nucleus</keyword>
<evidence type="ECO:0000256" key="20">
    <source>
        <dbReference type="ARBA" id="ARBA00023159"/>
    </source>
</evidence>
<organism evidence="32">
    <name type="scientific">Nematostella vectensis</name>
    <name type="common">Starlet sea anemone</name>
    <dbReference type="NCBI Taxonomy" id="45351"/>
    <lineage>
        <taxon>Eukaryota</taxon>
        <taxon>Metazoa</taxon>
        <taxon>Cnidaria</taxon>
        <taxon>Anthozoa</taxon>
        <taxon>Hexacorallia</taxon>
        <taxon>Actiniaria</taxon>
        <taxon>Edwardsiidae</taxon>
        <taxon>Nematostella</taxon>
    </lineage>
</organism>
<feature type="binding site" evidence="25">
    <location>
        <position position="57"/>
    </location>
    <ligand>
        <name>Ca(2+)</name>
        <dbReference type="ChEBI" id="CHEBI:29108"/>
        <label>3</label>
    </ligand>
</feature>
<feature type="disulfide bond" evidence="28">
    <location>
        <begin position="641"/>
        <end position="650"/>
    </location>
</feature>
<feature type="compositionally biased region" description="Polar residues" evidence="29">
    <location>
        <begin position="1937"/>
        <end position="1948"/>
    </location>
</feature>
<keyword evidence="23" id="KW-0325">Glycoprotein</keyword>
<dbReference type="InterPro" id="IPR008297">
    <property type="entry name" value="Notch"/>
</dbReference>
<dbReference type="Gene3D" id="1.25.40.20">
    <property type="entry name" value="Ankyrin repeat-containing domain"/>
    <property type="match status" value="1"/>
</dbReference>
<feature type="domain" description="EGF-like" evidence="30">
    <location>
        <begin position="806"/>
        <end position="844"/>
    </location>
</feature>
<feature type="disulfide bond" evidence="28">
    <location>
        <begin position="503"/>
        <end position="513"/>
    </location>
</feature>
<feature type="binding site" evidence="25">
    <location>
        <position position="76"/>
    </location>
    <ligand>
        <name>Ca(2+)</name>
        <dbReference type="ChEBI" id="CHEBI:29108"/>
        <label>3</label>
    </ligand>
</feature>
<keyword evidence="25" id="KW-0479">Metal-binding</keyword>
<feature type="repeat" description="ANK" evidence="27">
    <location>
        <begin position="1485"/>
        <end position="1517"/>
    </location>
</feature>
<feature type="disulfide bond" evidence="28">
    <location>
        <begin position="600"/>
        <end position="609"/>
    </location>
</feature>
<dbReference type="InterPro" id="IPR011656">
    <property type="entry name" value="Notch_NODP_dom"/>
</dbReference>
<evidence type="ECO:0000256" key="11">
    <source>
        <dbReference type="ARBA" id="ARBA00022729"/>
    </source>
</evidence>
<feature type="domain" description="EGF-like" evidence="30">
    <location>
        <begin position="846"/>
        <end position="882"/>
    </location>
</feature>
<evidence type="ECO:0000256" key="24">
    <source>
        <dbReference type="ARBA" id="ARBA00023242"/>
    </source>
</evidence>
<evidence type="ECO:0000256" key="6">
    <source>
        <dbReference type="ARBA" id="ARBA00022473"/>
    </source>
</evidence>
<keyword evidence="18" id="KW-0472">Membrane</keyword>
<dbReference type="InterPro" id="IPR013032">
    <property type="entry name" value="EGF-like_CS"/>
</dbReference>
<dbReference type="GO" id="GO:0051240">
    <property type="term" value="P:positive regulation of multicellular organismal process"/>
    <property type="evidence" value="ECO:0007669"/>
    <property type="project" value="UniProtKB-ARBA"/>
</dbReference>
<feature type="domain" description="EGF-like" evidence="30">
    <location>
        <begin position="134"/>
        <end position="172"/>
    </location>
</feature>
<dbReference type="InterPro" id="IPR035993">
    <property type="entry name" value="Notch-like_dom_sf"/>
</dbReference>
<dbReference type="GO" id="GO:0048646">
    <property type="term" value="P:anatomical structure formation involved in morphogenesis"/>
    <property type="evidence" value="ECO:0007669"/>
    <property type="project" value="UniProtKB-ARBA"/>
</dbReference>
<feature type="domain" description="EGF-like" evidence="30">
    <location>
        <begin position="363"/>
        <end position="399"/>
    </location>
</feature>
<dbReference type="FunFam" id="3.30.300.320:FF:000001">
    <property type="entry name" value="Neurogenic locus notch 1"/>
    <property type="match status" value="1"/>
</dbReference>
<feature type="domain" description="EGF-like" evidence="30">
    <location>
        <begin position="54"/>
        <end position="94"/>
    </location>
</feature>
<feature type="disulfide bond" evidence="26">
    <location>
        <begin position="18"/>
        <end position="31"/>
    </location>
</feature>
<dbReference type="GO" id="GO:0007399">
    <property type="term" value="P:nervous system development"/>
    <property type="evidence" value="ECO:0007669"/>
    <property type="project" value="UniProtKB-ARBA"/>
</dbReference>
<keyword evidence="7" id="KW-1003">Cell membrane</keyword>
<keyword evidence="11" id="KW-0732">Signal</keyword>
<dbReference type="GO" id="GO:0035282">
    <property type="term" value="P:segmentation"/>
    <property type="evidence" value="ECO:0007669"/>
    <property type="project" value="UniProtKB-ARBA"/>
</dbReference>
<keyword evidence="19 26" id="KW-1015">Disulfide bond</keyword>
<evidence type="ECO:0000256" key="25">
    <source>
        <dbReference type="PIRSR" id="PIRSR002279-1"/>
    </source>
</evidence>
<keyword evidence="13" id="KW-0221">Differentiation</keyword>
<dbReference type="GO" id="GO:0003008">
    <property type="term" value="P:system process"/>
    <property type="evidence" value="ECO:0007669"/>
    <property type="project" value="UniProtKB-ARBA"/>
</dbReference>
<feature type="domain" description="EGF-like" evidence="30">
    <location>
        <begin position="287"/>
        <end position="323"/>
    </location>
</feature>
<feature type="disulfide bond" evidence="28">
    <location>
        <begin position="122"/>
        <end position="131"/>
    </location>
</feature>
<feature type="disulfide bond" evidence="28">
    <location>
        <begin position="178"/>
        <end position="188"/>
    </location>
</feature>
<feature type="disulfide bond" evidence="28">
    <location>
        <begin position="562"/>
        <end position="571"/>
    </location>
</feature>
<feature type="domain" description="EGF-like" evidence="30">
    <location>
        <begin position="499"/>
        <end position="534"/>
    </location>
</feature>
<feature type="region of interest" description="Disordered" evidence="29">
    <location>
        <begin position="1612"/>
        <end position="1720"/>
    </location>
</feature>
<evidence type="ECO:0000256" key="15">
    <source>
        <dbReference type="ARBA" id="ARBA00022989"/>
    </source>
</evidence>
<feature type="region of interest" description="Disordered" evidence="29">
    <location>
        <begin position="1735"/>
        <end position="1773"/>
    </location>
</feature>
<evidence type="ECO:0000256" key="16">
    <source>
        <dbReference type="ARBA" id="ARBA00023015"/>
    </source>
</evidence>
<feature type="disulfide bond" evidence="28">
    <location>
        <begin position="815"/>
        <end position="832"/>
    </location>
</feature>
<feature type="disulfide bond" evidence="28">
    <location>
        <begin position="237"/>
        <end position="246"/>
    </location>
</feature>
<feature type="domain" description="EGF-like" evidence="30">
    <location>
        <begin position="14"/>
        <end position="52"/>
    </location>
</feature>
<dbReference type="GO" id="GO:0005634">
    <property type="term" value="C:nucleus"/>
    <property type="evidence" value="ECO:0007669"/>
    <property type="project" value="UniProtKB-SubCell"/>
</dbReference>
<feature type="disulfide bond" evidence="28">
    <location>
        <begin position="834"/>
        <end position="843"/>
    </location>
</feature>
<evidence type="ECO:0000256" key="2">
    <source>
        <dbReference type="ARBA" id="ARBA00004251"/>
    </source>
</evidence>
<keyword evidence="16" id="KW-0805">Transcription regulation</keyword>
<evidence type="ECO:0000259" key="31">
    <source>
        <dbReference type="PROSITE" id="PS50258"/>
    </source>
</evidence>
<feature type="disulfide bond" evidence="28">
    <location>
        <begin position="162"/>
        <end position="171"/>
    </location>
</feature>
<feature type="compositionally biased region" description="Polar residues" evidence="29">
    <location>
        <begin position="1735"/>
        <end position="1770"/>
    </location>
</feature>
<feature type="domain" description="EGF-like" evidence="30">
    <location>
        <begin position="401"/>
        <end position="437"/>
    </location>
</feature>
<evidence type="ECO:0000256" key="8">
    <source>
        <dbReference type="ARBA" id="ARBA00022525"/>
    </source>
</evidence>
<name>G9JWI5_NEMVE</name>
<proteinExistence type="evidence at transcript level"/>
<dbReference type="PROSITE" id="PS00010">
    <property type="entry name" value="ASX_HYDROXYL"/>
    <property type="match status" value="20"/>
</dbReference>
<dbReference type="SUPFAM" id="SSF48403">
    <property type="entry name" value="Ankyrin repeat"/>
    <property type="match status" value="1"/>
</dbReference>
<feature type="disulfide bond" evidence="28">
    <location>
        <begin position="389"/>
        <end position="398"/>
    </location>
</feature>
<feature type="binding site" evidence="25">
    <location>
        <position position="17"/>
    </location>
    <ligand>
        <name>Ca(2+)</name>
        <dbReference type="ChEBI" id="CHEBI:29108"/>
        <label>2</label>
    </ligand>
</feature>
<dbReference type="PROSITE" id="PS00022">
    <property type="entry name" value="EGF_1"/>
    <property type="match status" value="23"/>
</dbReference>
<evidence type="ECO:0000256" key="13">
    <source>
        <dbReference type="ARBA" id="ARBA00022782"/>
    </source>
</evidence>
<evidence type="ECO:0000256" key="12">
    <source>
        <dbReference type="ARBA" id="ARBA00022737"/>
    </source>
</evidence>
<evidence type="ECO:0000256" key="17">
    <source>
        <dbReference type="ARBA" id="ARBA00023043"/>
    </source>
</evidence>
<dbReference type="PROSITE" id="PS50088">
    <property type="entry name" value="ANK_REPEAT"/>
    <property type="match status" value="4"/>
</dbReference>
<dbReference type="PANTHER" id="PTHR45836">
    <property type="entry name" value="SLIT HOMOLOG"/>
    <property type="match status" value="1"/>
</dbReference>
<feature type="domain" description="EGF-like" evidence="30">
    <location>
        <begin position="325"/>
        <end position="361"/>
    </location>
</feature>
<dbReference type="PROSITE" id="PS50026">
    <property type="entry name" value="EGF_3"/>
    <property type="match status" value="24"/>
</dbReference>
<feature type="disulfide bond" evidence="28">
    <location>
        <begin position="909"/>
        <end position="918"/>
    </location>
</feature>
<dbReference type="Pfam" id="PF12796">
    <property type="entry name" value="Ank_2"/>
    <property type="match status" value="2"/>
</dbReference>
<feature type="disulfide bond" evidence="28">
    <location>
        <begin position="199"/>
        <end position="208"/>
    </location>
</feature>
<dbReference type="CDD" id="cd21701">
    <property type="entry name" value="JMTM_Notch"/>
    <property type="match status" value="1"/>
</dbReference>
<feature type="disulfide bond" evidence="26 28">
    <location>
        <begin position="84"/>
        <end position="93"/>
    </location>
</feature>
<dbReference type="InterPro" id="IPR000152">
    <property type="entry name" value="EGF-type_Asp/Asn_hydroxyl_site"/>
</dbReference>
<dbReference type="PIRSF" id="PIRSF002279">
    <property type="entry name" value="Notch"/>
    <property type="match status" value="1"/>
</dbReference>
<keyword evidence="20" id="KW-0010">Activator</keyword>
<dbReference type="InterPro" id="IPR000742">
    <property type="entry name" value="EGF"/>
</dbReference>
<sequence length="1977" mass="211571">SCPKNFTGARCEIDVDECTTLSQPCQNGGTCSNVYGGYMCRCITGWDGADCSVNIDECKQNDPFPRCQHGGTCVDKIGSYTCICPPGKTGLVCNFDDECASNPCSANATCVTSFSGKASCICNSGWTGKNCDVDIKECEGDSSPCYHGGTCRDIPGSFVCDCVPGFAGARCEDNINECESNPCVHGLCLDYQNKFECACSKGYTGRLCDVEINECDSNPCLNGGQCHDGLGNYSCTCQVGYVGEICQTNYDDCASNPCQNDGTCQDGIAQYTCLCPLGFTGKSCETNTNECAGNPCMNMGTCIDGINSFRCQCPLGFTGNRCETEIDECESSPCQNGGTCKDKINGYVCICPPGASGTHCENDPNDCPANACQNGGVCIDGMNTYSCKCHPGFTGFSCGVPVNECASSPCRNGGTCEDGVAQYYCRCRDGYTGKSKTVLLTLNLQMKNAHSFSGKNCEVRIDSCIDHTCQNGASCVSSTPYAYSCQCKPGYTGQYCETDVDECAARPCVNGACVDGVNGFICRCDPGFTGDRCQINVDDCQSSPCVHGGSCIDSINTYTCQCPKGFTGPRCEIHINECSSDPCQHGGTCSDRIGSYSCYCRPGYTGSNCQHPLDRCANDPCRNGATCRRTGEDLSDFHCECPLGYKGTICDVKEVSCAVAGTICANGGTCFDSNGVQSCTCKPGFTGSYCRTNIDECAKGPCKYGATCHDAVANYTCTCTAGFTGKNCDININECASNPCQRGSCLDLVNGYLCSCPKGYIGKHCEVNADDCFVNACFNGGSCVDGIAEFKCTCPLGFSGSRCEVDVDECASSPCSALGTEKCINNIGAYHCQCKQGFLGRHCDLNINECLSYPCRNGGECKDGAGEYTCLCPHGFSGDDCERRDECLSAPCRNGGTCIDGYGSYSCKCPLGFAGANCEESINECLSQPCKNGGSCRDIVNGYKCDCPSKMIGKNCETVVKDQCPVPNCAKKFDGGKCNPKCNTHECNWDGTTCSLGIEPWSNCTTVTKSGKACYQVFANGVCDRECNTGGCLFDGFDCKPSVPKCGADKYCAARFANAECDAICNNVACQNDGLDCSFKKPEIVEGTLVLVLLVVPEAFMNGSRVFMRELSRTLNTIAFIKKDSEGKELVKVYPLPPSAPVPAERRKRSAEKIWVQVQINLDNRGCETDCFQSTEQAAKYLGAQQSTGKLNLPYPVYSEKPTVEPETGFQPEPLWIAILCVGVPLFIVGVLAGGKRVYTKLWLPEGFVRRPVHQRRSLRRDPVGQEHSMRSMNKSSDLEEEGAVGGDLTPPQEARDAKRVKLEEVDESQRVKVSEKEKDTRQWTRLHREAADVTVRNCTALALTPPQEGESEKPGIDTGVDARGPGGFTPLHLASCRGTLVDGCSIDDDKESDDSGGAMVSDLLALGASYGARTDIEKETPLHLAARHSRADAAKRLLHAGADPNARDKLGRTPLHLAVGADAQGVFQILLRNRTTDLEAAMEDGTTPLILAARLDLLDIVKDLIKASCKVNNVDAQGKSALHWAAAVNSHEVTSELCKNGAKKDMQDDKGQTPLFLGAREGSLEAVRILLLSYANRMIADNMDKTPEEVARQRAHNDIVELLSDWSIGCNSPKAAPAPTSPPDQRSPLNGTASPPSMDQISGNKVVTHFPVSAGTTRPKTNSTSTRGARSKVQNENGAKRKRKRRKDDDLPHGNRKASQGGASSTYSPYGKELSPCSSGANFSPPAFSVVNGLSPQGSSATGISPSNSTTLSPQQHSSLDANSPQFPLSDSPFDDGYLDLDIFEDLTDQDLHGDFASPACGLRGSTSDLHDSISMLPETTIGPVPQDSSVPTTSACMYLPRHSVAPFGHTAPRLYSAHSSPNLCADNESRQLIVAHSINGYPSNQSSIQACKLSNRLEEHVMMETTLHHNNQSMCVPVESGMFREKHHTPPSAHSYGTSSYDSSPQKLPISYLTPSPESPKDWSSSPSSHSDWSN</sequence>
<keyword evidence="25" id="KW-0106">Calcium</keyword>
<dbReference type="InterPro" id="IPR051355">
    <property type="entry name" value="Notch/Slit_guidance"/>
</dbReference>
<evidence type="ECO:0000256" key="23">
    <source>
        <dbReference type="ARBA" id="ARBA00023180"/>
    </source>
</evidence>
<feature type="binding site" evidence="25">
    <location>
        <position position="14"/>
    </location>
    <ligand>
        <name>Ca(2+)</name>
        <dbReference type="ChEBI" id="CHEBI:29108"/>
        <label>2</label>
    </ligand>
</feature>
<dbReference type="GO" id="GO:0030097">
    <property type="term" value="P:hemopoiesis"/>
    <property type="evidence" value="ECO:0007669"/>
    <property type="project" value="UniProtKB-ARBA"/>
</dbReference>
<feature type="compositionally biased region" description="Polar residues" evidence="29">
    <location>
        <begin position="1628"/>
        <end position="1646"/>
    </location>
</feature>
<dbReference type="SMART" id="SM00248">
    <property type="entry name" value="ANK"/>
    <property type="match status" value="5"/>
</dbReference>
<dbReference type="InterPro" id="IPR036770">
    <property type="entry name" value="Ankyrin_rpt-contain_sf"/>
</dbReference>
<comment type="similarity">
    <text evidence="4">Belongs to the NOTCH family.</text>
</comment>
<dbReference type="FunFam" id="2.10.25.10:FF:000045">
    <property type="entry name" value="Slit guidance ligand 2"/>
    <property type="match status" value="2"/>
</dbReference>
<dbReference type="Pfam" id="PF00023">
    <property type="entry name" value="Ank"/>
    <property type="match status" value="1"/>
</dbReference>
<dbReference type="FunFam" id="2.10.25.10:FF:000012">
    <property type="entry name" value="Delta-like protein"/>
    <property type="match status" value="1"/>
</dbReference>
<evidence type="ECO:0000256" key="14">
    <source>
        <dbReference type="ARBA" id="ARBA00022976"/>
    </source>
</evidence>
<accession>G9JWI5</accession>
<feature type="binding site" evidence="25">
    <location>
        <position position="15"/>
    </location>
    <ligand>
        <name>Ca(2+)</name>
        <dbReference type="ChEBI" id="CHEBI:29108"/>
        <label>2</label>
    </ligand>
</feature>
<feature type="domain" description="EGF-like" evidence="30">
    <location>
        <begin position="612"/>
        <end position="651"/>
    </location>
</feature>
<feature type="domain" description="EGF-like" evidence="30">
    <location>
        <begin position="249"/>
        <end position="285"/>
    </location>
</feature>
<feature type="binding site" evidence="25">
    <location>
        <position position="75"/>
    </location>
    <ligand>
        <name>Ca(2+)</name>
        <dbReference type="ChEBI" id="CHEBI:29108"/>
        <label>3</label>
    </ligand>
</feature>
<evidence type="ECO:0000313" key="32">
    <source>
        <dbReference type="EMBL" id="AEW42991.1"/>
    </source>
</evidence>